<dbReference type="PROSITE" id="PS00105">
    <property type="entry name" value="AA_TRANSFER_CLASS_1"/>
    <property type="match status" value="1"/>
</dbReference>
<protein>
    <recommendedName>
        <fullName evidence="6">Aminotransferase</fullName>
        <ecNumber evidence="6">2.6.1.-</ecNumber>
    </recommendedName>
</protein>
<dbReference type="GO" id="GO:0008483">
    <property type="term" value="F:transaminase activity"/>
    <property type="evidence" value="ECO:0007669"/>
    <property type="project" value="UniProtKB-KW"/>
</dbReference>
<dbReference type="InterPro" id="IPR015422">
    <property type="entry name" value="PyrdxlP-dep_Trfase_small"/>
</dbReference>
<feature type="domain" description="Aminotransferase class I/classII large" evidence="7">
    <location>
        <begin position="35"/>
        <end position="393"/>
    </location>
</feature>
<name>A0A1T5F089_9SPHI</name>
<evidence type="ECO:0000259" key="7">
    <source>
        <dbReference type="Pfam" id="PF00155"/>
    </source>
</evidence>
<organism evidence="8 9">
    <name type="scientific">Parapedobacter luteus</name>
    <dbReference type="NCBI Taxonomy" id="623280"/>
    <lineage>
        <taxon>Bacteria</taxon>
        <taxon>Pseudomonadati</taxon>
        <taxon>Bacteroidota</taxon>
        <taxon>Sphingobacteriia</taxon>
        <taxon>Sphingobacteriales</taxon>
        <taxon>Sphingobacteriaceae</taxon>
        <taxon>Parapedobacter</taxon>
    </lineage>
</organism>
<dbReference type="PANTHER" id="PTHR46383:SF1">
    <property type="entry name" value="ASPARTATE AMINOTRANSFERASE"/>
    <property type="match status" value="1"/>
</dbReference>
<comment type="cofactor">
    <cofactor evidence="1 6">
        <name>pyridoxal 5'-phosphate</name>
        <dbReference type="ChEBI" id="CHEBI:597326"/>
    </cofactor>
</comment>
<dbReference type="SUPFAM" id="SSF53383">
    <property type="entry name" value="PLP-dependent transferases"/>
    <property type="match status" value="1"/>
</dbReference>
<dbReference type="GO" id="GO:0030170">
    <property type="term" value="F:pyridoxal phosphate binding"/>
    <property type="evidence" value="ECO:0007669"/>
    <property type="project" value="InterPro"/>
</dbReference>
<evidence type="ECO:0000256" key="5">
    <source>
        <dbReference type="ARBA" id="ARBA00022898"/>
    </source>
</evidence>
<keyword evidence="9" id="KW-1185">Reference proteome</keyword>
<dbReference type="CDD" id="cd00609">
    <property type="entry name" value="AAT_like"/>
    <property type="match status" value="1"/>
</dbReference>
<dbReference type="InterPro" id="IPR004838">
    <property type="entry name" value="NHTrfase_class1_PyrdxlP-BS"/>
</dbReference>
<proteinExistence type="inferred from homology"/>
<evidence type="ECO:0000256" key="3">
    <source>
        <dbReference type="ARBA" id="ARBA00022576"/>
    </source>
</evidence>
<gene>
    <name evidence="8" type="ORF">SAMN05660226_03702</name>
</gene>
<evidence type="ECO:0000256" key="2">
    <source>
        <dbReference type="ARBA" id="ARBA00007441"/>
    </source>
</evidence>
<evidence type="ECO:0000256" key="4">
    <source>
        <dbReference type="ARBA" id="ARBA00022679"/>
    </source>
</evidence>
<dbReference type="Gene3D" id="3.90.1150.10">
    <property type="entry name" value="Aspartate Aminotransferase, domain 1"/>
    <property type="match status" value="1"/>
</dbReference>
<dbReference type="InterPro" id="IPR015421">
    <property type="entry name" value="PyrdxlP-dep_Trfase_major"/>
</dbReference>
<dbReference type="EC" id="2.6.1.-" evidence="6"/>
<sequence length="401" mass="43934">MSTPSVLSDRINNLSESATLKMTKLGRELAAKGVNVISLSVGEPDFNTPAHVKQAAKQALDENYTRYSPVPGYPELRKAIANKLKNENGLDYDVSQIVVSTGAKQSLSNAILTLINPGDEVIIPTPYWVSYSEMVTLAEGKSVFINTTIDSDFKITPEELEAAITPKSKLFMFSSPCNPTGSVYTKAELEGLVRVFEKHPHIYIISDEIYEHINFIGKHESIAQFDSIKDRVILINGFSKAFAMTGWRLGYLAASKEIAAANDKLQGQTTSGTCSIAQRAGITALEQGLETVQEMKAAFERRRELVYNLLKDIPGVKTNLPQGAFYFFPDISSFFGKKDAQGQIIKDSADLALYLLNEAHVATVGGDSFGNNNYIRLSYAASDDNLTEALRRIKAALAKLA</sequence>
<dbReference type="InterPro" id="IPR004839">
    <property type="entry name" value="Aminotransferase_I/II_large"/>
</dbReference>
<keyword evidence="5" id="KW-0663">Pyridoxal phosphate</keyword>
<keyword evidence="4 6" id="KW-0808">Transferase</keyword>
<dbReference type="GO" id="GO:0006520">
    <property type="term" value="P:amino acid metabolic process"/>
    <property type="evidence" value="ECO:0007669"/>
    <property type="project" value="InterPro"/>
</dbReference>
<dbReference type="STRING" id="623280.SAMN05660226_03702"/>
<dbReference type="PANTHER" id="PTHR46383">
    <property type="entry name" value="ASPARTATE AMINOTRANSFERASE"/>
    <property type="match status" value="1"/>
</dbReference>
<evidence type="ECO:0000313" key="8">
    <source>
        <dbReference type="EMBL" id="SKB89575.1"/>
    </source>
</evidence>
<evidence type="ECO:0000313" key="9">
    <source>
        <dbReference type="Proteomes" id="UP000190541"/>
    </source>
</evidence>
<evidence type="ECO:0000256" key="1">
    <source>
        <dbReference type="ARBA" id="ARBA00001933"/>
    </source>
</evidence>
<dbReference type="Pfam" id="PF00155">
    <property type="entry name" value="Aminotran_1_2"/>
    <property type="match status" value="1"/>
</dbReference>
<reference evidence="8 9" key="1">
    <citation type="submission" date="2017-02" db="EMBL/GenBank/DDBJ databases">
        <authorList>
            <person name="Peterson S.W."/>
        </authorList>
    </citation>
    <scope>NUCLEOTIDE SEQUENCE [LARGE SCALE GENOMIC DNA]</scope>
    <source>
        <strain evidence="8 9">DSM 22899</strain>
    </source>
</reference>
<evidence type="ECO:0000256" key="6">
    <source>
        <dbReference type="RuleBase" id="RU000481"/>
    </source>
</evidence>
<dbReference type="Proteomes" id="UP000190541">
    <property type="component" value="Unassembled WGS sequence"/>
</dbReference>
<dbReference type="Gene3D" id="3.40.640.10">
    <property type="entry name" value="Type I PLP-dependent aspartate aminotransferase-like (Major domain)"/>
    <property type="match status" value="1"/>
</dbReference>
<comment type="similarity">
    <text evidence="2 6">Belongs to the class-I pyridoxal-phosphate-dependent aminotransferase family.</text>
</comment>
<dbReference type="RefSeq" id="WP_176146260.1">
    <property type="nucleotide sequence ID" value="NZ_FUYS01000012.1"/>
</dbReference>
<dbReference type="AlphaFoldDB" id="A0A1T5F089"/>
<dbReference type="EMBL" id="FUYS01000012">
    <property type="protein sequence ID" value="SKB89575.1"/>
    <property type="molecule type" value="Genomic_DNA"/>
</dbReference>
<dbReference type="FunFam" id="3.40.640.10:FF:000033">
    <property type="entry name" value="Aspartate aminotransferase"/>
    <property type="match status" value="1"/>
</dbReference>
<dbReference type="InterPro" id="IPR015424">
    <property type="entry name" value="PyrdxlP-dep_Trfase"/>
</dbReference>
<dbReference type="InterPro" id="IPR050596">
    <property type="entry name" value="AspAT/PAT-like"/>
</dbReference>
<accession>A0A1T5F089</accession>
<keyword evidence="3 6" id="KW-0032">Aminotransferase</keyword>